<dbReference type="CDD" id="cd01524">
    <property type="entry name" value="RHOD_Pyr_redox"/>
    <property type="match status" value="1"/>
</dbReference>
<keyword evidence="3" id="KW-0285">Flavoprotein</keyword>
<dbReference type="AlphaFoldDB" id="A0A4R7YXE5"/>
<evidence type="ECO:0000256" key="4">
    <source>
        <dbReference type="ARBA" id="ARBA00022827"/>
    </source>
</evidence>
<dbReference type="SUPFAM" id="SSF51905">
    <property type="entry name" value="FAD/NAD(P)-binding domain"/>
    <property type="match status" value="1"/>
</dbReference>
<feature type="domain" description="Rhodanese" evidence="7">
    <location>
        <begin position="466"/>
        <end position="554"/>
    </location>
</feature>
<keyword evidence="6" id="KW-0676">Redox-active center</keyword>
<dbReference type="EMBL" id="SODA01000018">
    <property type="protein sequence ID" value="TDW01864.1"/>
    <property type="molecule type" value="Genomic_DNA"/>
</dbReference>
<sequence length="835" mass="91447">MSDKVIIVGGVAGGASTAARLRRMDENLEIIMLEKGEHISFANCGLPYHIGEVIEEREKLLVQTPQSMEERFKIDVRIQHQAVRINREEKSVEIKDLKSGEIYKENYDKLVLSPGAEPIKPPLPGLDFPEVFTLRNIPDTDKIKNFVDNKKPARAVVVGGGFIGLEMAENLHERGIEVSVVEMMDQLMGSLDYEMAAMLHNHLRTKGIDLHLGDGITAVEEAAGRKIVKLQSGKTIKTDMIILSIGVSPRTELAEEAGLEIGSSKGIKVNEYLQTSDPNIYAIGDAIEVKDLVTDQAVRIPLAGPANKQGRIAADNICGRKEKYKATQGTSIAKAFDLSIASTGVSEKKLQDLKWDYKVIHTNSNNHAGYYPGAVPMMIKLIFAPDGGKVLGAQIVGYDGVDKRIDVLAVAVRQEMNVFDLQELELAYAPPFGSAKDPVNMAGFAAGNLLKGIVEAAYWQELENINPEETVILDVREEVETQLGSIEDSINIPLNDLRDNLDQLDPTKEYIVYCAVGLRGYIGARILLQNGFEKARNLSGGYKLYKAVKDDQEQVIEDPAEASYNSAESPEEAKLAGKDMLKHSRGKLVELDACGLQCPGPIMQVYKKMETMEDGDLLEVTATDPGFVQDIKAWAKNTGNKVLSIDEAADKIEVTLAKGQFDKLQQKSNEISNENSKPVQKGKTMVVFSGELDKAIASFIIANGAAAMGNQVTLFFTFWGLNVLRKDGPVNADKNMMEKMFAKMMPRGSKKLPLSNMNMMGIGPKMIRGIMEKKGVDSLEELIENAVDNGVRLVACQMTMDMLGIKKEELISGVEVGGVATFLGSADESNMSLFI</sequence>
<dbReference type="InterPro" id="IPR032836">
    <property type="entry name" value="DsrE2-like"/>
</dbReference>
<dbReference type="InterPro" id="IPR004099">
    <property type="entry name" value="Pyr_nucl-diS_OxRdtase_dimer"/>
</dbReference>
<evidence type="ECO:0000313" key="8">
    <source>
        <dbReference type="EMBL" id="TDW01864.1"/>
    </source>
</evidence>
<dbReference type="RefSeq" id="WP_111572705.1">
    <property type="nucleotide sequence ID" value="NZ_QLME01000017.1"/>
</dbReference>
<dbReference type="InterPro" id="IPR001455">
    <property type="entry name" value="TusA-like"/>
</dbReference>
<evidence type="ECO:0000259" key="7">
    <source>
        <dbReference type="PROSITE" id="PS50206"/>
    </source>
</evidence>
<dbReference type="SUPFAM" id="SSF64307">
    <property type="entry name" value="SirA-like"/>
    <property type="match status" value="1"/>
</dbReference>
<dbReference type="SUPFAM" id="SSF52821">
    <property type="entry name" value="Rhodanese/Cell cycle control phosphatase"/>
    <property type="match status" value="1"/>
</dbReference>
<evidence type="ECO:0000256" key="1">
    <source>
        <dbReference type="ARBA" id="ARBA00001974"/>
    </source>
</evidence>
<evidence type="ECO:0000256" key="2">
    <source>
        <dbReference type="ARBA" id="ARBA00009130"/>
    </source>
</evidence>
<dbReference type="InterPro" id="IPR001763">
    <property type="entry name" value="Rhodanese-like_dom"/>
</dbReference>
<evidence type="ECO:0000256" key="6">
    <source>
        <dbReference type="ARBA" id="ARBA00023284"/>
    </source>
</evidence>
<dbReference type="PROSITE" id="PS50206">
    <property type="entry name" value="RHODANESE_3"/>
    <property type="match status" value="1"/>
</dbReference>
<reference evidence="8 9" key="1">
    <citation type="submission" date="2019-03" db="EMBL/GenBank/DDBJ databases">
        <title>Subsurface microbial communities from deep shales in Ohio and West Virginia, USA.</title>
        <authorList>
            <person name="Wrighton K."/>
        </authorList>
    </citation>
    <scope>NUCLEOTIDE SEQUENCE [LARGE SCALE GENOMIC DNA]</scope>
    <source>
        <strain evidence="8 9">MSL9.2</strain>
    </source>
</reference>
<keyword evidence="5" id="KW-0560">Oxidoreductase</keyword>
<dbReference type="InterPro" id="IPR036188">
    <property type="entry name" value="FAD/NAD-bd_sf"/>
</dbReference>
<dbReference type="PANTHER" id="PTHR43429:SF1">
    <property type="entry name" value="NAD(P)H SULFUR OXIDOREDUCTASE (COA-DEPENDENT)"/>
    <property type="match status" value="1"/>
</dbReference>
<dbReference type="PANTHER" id="PTHR43429">
    <property type="entry name" value="PYRIDINE NUCLEOTIDE-DISULFIDE OXIDOREDUCTASE DOMAIN-CONTAINING"/>
    <property type="match status" value="1"/>
</dbReference>
<dbReference type="Gene3D" id="3.50.50.60">
    <property type="entry name" value="FAD/NAD(P)-binding domain"/>
    <property type="match status" value="2"/>
</dbReference>
<dbReference type="Pfam" id="PF13686">
    <property type="entry name" value="DrsE_2"/>
    <property type="match status" value="1"/>
</dbReference>
<proteinExistence type="inferred from homology"/>
<dbReference type="PROSITE" id="PS01148">
    <property type="entry name" value="UPF0033"/>
    <property type="match status" value="1"/>
</dbReference>
<dbReference type="InterPro" id="IPR050260">
    <property type="entry name" value="FAD-bd_OxRdtase"/>
</dbReference>
<dbReference type="Gene3D" id="3.40.1260.10">
    <property type="entry name" value="DsrEFH-like"/>
    <property type="match status" value="1"/>
</dbReference>
<comment type="caution">
    <text evidence="8">The sequence shown here is derived from an EMBL/GenBank/DDBJ whole genome shotgun (WGS) entry which is preliminary data.</text>
</comment>
<dbReference type="PRINTS" id="PR00368">
    <property type="entry name" value="FADPNR"/>
</dbReference>
<evidence type="ECO:0000313" key="9">
    <source>
        <dbReference type="Proteomes" id="UP000294697"/>
    </source>
</evidence>
<dbReference type="Proteomes" id="UP000294697">
    <property type="component" value="Unassembled WGS sequence"/>
</dbReference>
<dbReference type="SUPFAM" id="SSF75169">
    <property type="entry name" value="DsrEFH-like"/>
    <property type="match status" value="1"/>
</dbReference>
<accession>A0A4R7YXE5</accession>
<dbReference type="OrthoDB" id="9802028at2"/>
<dbReference type="SMART" id="SM00450">
    <property type="entry name" value="RHOD"/>
    <property type="match status" value="1"/>
</dbReference>
<dbReference type="InterPro" id="IPR036873">
    <property type="entry name" value="Rhodanese-like_dom_sf"/>
</dbReference>
<dbReference type="NCBIfam" id="NF010037">
    <property type="entry name" value="PRK13512.1"/>
    <property type="match status" value="1"/>
</dbReference>
<dbReference type="InterPro" id="IPR027396">
    <property type="entry name" value="DsrEFH-like"/>
</dbReference>
<organism evidence="8 9">
    <name type="scientific">Halanaerobium saccharolyticum</name>
    <dbReference type="NCBI Taxonomy" id="43595"/>
    <lineage>
        <taxon>Bacteria</taxon>
        <taxon>Bacillati</taxon>
        <taxon>Bacillota</taxon>
        <taxon>Clostridia</taxon>
        <taxon>Halanaerobiales</taxon>
        <taxon>Halanaerobiaceae</taxon>
        <taxon>Halanaerobium</taxon>
    </lineage>
</organism>
<evidence type="ECO:0000256" key="3">
    <source>
        <dbReference type="ARBA" id="ARBA00022630"/>
    </source>
</evidence>
<dbReference type="Pfam" id="PF02852">
    <property type="entry name" value="Pyr_redox_dim"/>
    <property type="match status" value="1"/>
</dbReference>
<comment type="cofactor">
    <cofactor evidence="1">
        <name>FAD</name>
        <dbReference type="ChEBI" id="CHEBI:57692"/>
    </cofactor>
</comment>
<dbReference type="Gene3D" id="3.40.250.10">
    <property type="entry name" value="Rhodanese-like domain"/>
    <property type="match status" value="1"/>
</dbReference>
<dbReference type="InterPro" id="IPR016156">
    <property type="entry name" value="FAD/NAD-linked_Rdtase_dimer_sf"/>
</dbReference>
<dbReference type="Pfam" id="PF07992">
    <property type="entry name" value="Pyr_redox_2"/>
    <property type="match status" value="1"/>
</dbReference>
<dbReference type="PRINTS" id="PR00411">
    <property type="entry name" value="PNDRDTASEI"/>
</dbReference>
<keyword evidence="4" id="KW-0274">FAD</keyword>
<dbReference type="InterPro" id="IPR023753">
    <property type="entry name" value="FAD/NAD-binding_dom"/>
</dbReference>
<dbReference type="InterPro" id="IPR036868">
    <property type="entry name" value="TusA-like_sf"/>
</dbReference>
<dbReference type="Gene3D" id="3.30.110.40">
    <property type="entry name" value="TusA-like domain"/>
    <property type="match status" value="1"/>
</dbReference>
<comment type="similarity">
    <text evidence="2">Belongs to the class-III pyridine nucleotide-disulfide oxidoreductase family.</text>
</comment>
<protein>
    <submittedName>
        <fullName evidence="8">CoA-disulfide reductase</fullName>
    </submittedName>
</protein>
<name>A0A4R7YXE5_9FIRM</name>
<dbReference type="SUPFAM" id="SSF55424">
    <property type="entry name" value="FAD/NAD-linked reductases, dimerisation (C-terminal) domain"/>
    <property type="match status" value="1"/>
</dbReference>
<dbReference type="Pfam" id="PF01206">
    <property type="entry name" value="TusA"/>
    <property type="match status" value="1"/>
</dbReference>
<gene>
    <name evidence="8" type="ORF">C8C77_11820</name>
</gene>
<evidence type="ECO:0000256" key="5">
    <source>
        <dbReference type="ARBA" id="ARBA00023002"/>
    </source>
</evidence>
<dbReference type="Pfam" id="PF00581">
    <property type="entry name" value="Rhodanese"/>
    <property type="match status" value="1"/>
</dbReference>
<dbReference type="GO" id="GO:0016491">
    <property type="term" value="F:oxidoreductase activity"/>
    <property type="evidence" value="ECO:0007669"/>
    <property type="project" value="UniProtKB-KW"/>
</dbReference>